<evidence type="ECO:0000256" key="1">
    <source>
        <dbReference type="ARBA" id="ARBA00000156"/>
    </source>
</evidence>
<dbReference type="InterPro" id="IPR011992">
    <property type="entry name" value="EF-hand-dom_pair"/>
</dbReference>
<keyword evidence="8 9" id="KW-0472">Membrane</keyword>
<dbReference type="PANTHER" id="PTHR45840">
    <property type="entry name" value="RHOMBOID-RELATED PROTEIN"/>
    <property type="match status" value="1"/>
</dbReference>
<comment type="caution">
    <text evidence="11">The sequence shown here is derived from an EMBL/GenBank/DDBJ whole genome shotgun (WGS) entry which is preliminary data.</text>
</comment>
<dbReference type="SUPFAM" id="SSF144091">
    <property type="entry name" value="Rhomboid-like"/>
    <property type="match status" value="1"/>
</dbReference>
<dbReference type="Proteomes" id="UP001642483">
    <property type="component" value="Unassembled WGS sequence"/>
</dbReference>
<keyword evidence="12" id="KW-1185">Reference proteome</keyword>
<feature type="transmembrane region" description="Helical" evidence="9">
    <location>
        <begin position="330"/>
        <end position="351"/>
    </location>
</feature>
<evidence type="ECO:0000256" key="5">
    <source>
        <dbReference type="ARBA" id="ARBA00022692"/>
    </source>
</evidence>
<dbReference type="InterPro" id="IPR018247">
    <property type="entry name" value="EF_Hand_1_Ca_BS"/>
</dbReference>
<feature type="transmembrane region" description="Helical" evidence="9">
    <location>
        <begin position="267"/>
        <end position="286"/>
    </location>
</feature>
<feature type="transmembrane region" description="Helical" evidence="9">
    <location>
        <begin position="176"/>
        <end position="198"/>
    </location>
</feature>
<dbReference type="InterPro" id="IPR051739">
    <property type="entry name" value="Rhomboid_IM_Serine_Proteases"/>
</dbReference>
<comment type="catalytic activity">
    <reaction evidence="1">
        <text>Cleaves type-1 transmembrane domains using a catalytic dyad composed of serine and histidine that are contributed by different transmembrane domains.</text>
        <dbReference type="EC" id="3.4.21.105"/>
    </reaction>
</comment>
<feature type="transmembrane region" description="Helical" evidence="9">
    <location>
        <begin position="235"/>
        <end position="255"/>
    </location>
</feature>
<comment type="similarity">
    <text evidence="3">Belongs to the peptidase S54 family.</text>
</comment>
<dbReference type="Gene3D" id="1.10.238.10">
    <property type="entry name" value="EF-hand"/>
    <property type="match status" value="1"/>
</dbReference>
<dbReference type="Gene3D" id="1.20.1540.10">
    <property type="entry name" value="Rhomboid-like"/>
    <property type="match status" value="1"/>
</dbReference>
<evidence type="ECO:0000259" key="10">
    <source>
        <dbReference type="Pfam" id="PF01694"/>
    </source>
</evidence>
<evidence type="ECO:0000256" key="9">
    <source>
        <dbReference type="SAM" id="Phobius"/>
    </source>
</evidence>
<evidence type="ECO:0000256" key="4">
    <source>
        <dbReference type="ARBA" id="ARBA00013039"/>
    </source>
</evidence>
<sequence>MTDNKGFTGDAPSTLKEIFMVHADGENTRIPVSRFRDIMEEERSKLSDETIQKLTYYMDKNNDGFITLEEINKLEKEDARTVAKGAGVQLEAISSFRRGIDVVGKYYLTKEQQKLMYSDQYDCCPPPIGIVLLSLAQIAVYIYYSATSGEWVWISPGVVTSPLTFLPDRRQEAWRFLTYMLVHAGVEHVAFNVIVQLVLGVPLEMVHGPFRVVGIYLGGVIAGSLATSIVDPNVILVGGSGGVYALMTAQIANVVLNGDVMSACSRVIRVVVVLILLLVDFGYAVYRRFENTVSSVNVAFAAHVAGAVAGVTLGLVLLKNFKQSLSDKVFFWIAIIAYFAFVIFAVFWNIFYPEYPPTTYG</sequence>
<dbReference type="PROSITE" id="PS00018">
    <property type="entry name" value="EF_HAND_1"/>
    <property type="match status" value="1"/>
</dbReference>
<keyword evidence="7 9" id="KW-1133">Transmembrane helix</keyword>
<evidence type="ECO:0000256" key="7">
    <source>
        <dbReference type="ARBA" id="ARBA00022989"/>
    </source>
</evidence>
<evidence type="ECO:0000313" key="11">
    <source>
        <dbReference type="EMBL" id="CAK8698021.1"/>
    </source>
</evidence>
<dbReference type="PANTHER" id="PTHR45840:SF2">
    <property type="entry name" value="PROTEIN RHOMBOID-RELATED"/>
    <property type="match status" value="1"/>
</dbReference>
<organism evidence="11 12">
    <name type="scientific">Clavelina lepadiformis</name>
    <name type="common">Light-bulb sea squirt</name>
    <name type="synonym">Ascidia lepadiformis</name>
    <dbReference type="NCBI Taxonomy" id="159417"/>
    <lineage>
        <taxon>Eukaryota</taxon>
        <taxon>Metazoa</taxon>
        <taxon>Chordata</taxon>
        <taxon>Tunicata</taxon>
        <taxon>Ascidiacea</taxon>
        <taxon>Aplousobranchia</taxon>
        <taxon>Clavelinidae</taxon>
        <taxon>Clavelina</taxon>
    </lineage>
</organism>
<feature type="domain" description="Peptidase S54 rhomboid" evidence="10">
    <location>
        <begin position="171"/>
        <end position="319"/>
    </location>
</feature>
<dbReference type="SUPFAM" id="SSF47473">
    <property type="entry name" value="EF-hand"/>
    <property type="match status" value="1"/>
</dbReference>
<evidence type="ECO:0000256" key="3">
    <source>
        <dbReference type="ARBA" id="ARBA00009045"/>
    </source>
</evidence>
<name>A0ABP0H203_CLALP</name>
<evidence type="ECO:0000256" key="2">
    <source>
        <dbReference type="ARBA" id="ARBA00004141"/>
    </source>
</evidence>
<keyword evidence="5 9" id="KW-0812">Transmembrane</keyword>
<dbReference type="InterPro" id="IPR022764">
    <property type="entry name" value="Peptidase_S54_rhomboid_dom"/>
</dbReference>
<dbReference type="EC" id="3.4.21.105" evidence="4"/>
<dbReference type="Pfam" id="PF01694">
    <property type="entry name" value="Rhomboid"/>
    <property type="match status" value="1"/>
</dbReference>
<feature type="transmembrane region" description="Helical" evidence="9">
    <location>
        <begin position="210"/>
        <end position="229"/>
    </location>
</feature>
<proteinExistence type="inferred from homology"/>
<dbReference type="InterPro" id="IPR035952">
    <property type="entry name" value="Rhomboid-like_sf"/>
</dbReference>
<evidence type="ECO:0000256" key="8">
    <source>
        <dbReference type="ARBA" id="ARBA00023136"/>
    </source>
</evidence>
<dbReference type="EMBL" id="CAWYQH010000174">
    <property type="protein sequence ID" value="CAK8698021.1"/>
    <property type="molecule type" value="Genomic_DNA"/>
</dbReference>
<keyword evidence="6" id="KW-0106">Calcium</keyword>
<gene>
    <name evidence="11" type="ORF">CVLEPA_LOCUS31491</name>
</gene>
<feature type="transmembrane region" description="Helical" evidence="9">
    <location>
        <begin position="298"/>
        <end position="318"/>
    </location>
</feature>
<evidence type="ECO:0000313" key="12">
    <source>
        <dbReference type="Proteomes" id="UP001642483"/>
    </source>
</evidence>
<reference evidence="11 12" key="1">
    <citation type="submission" date="2024-02" db="EMBL/GenBank/DDBJ databases">
        <authorList>
            <person name="Daric V."/>
            <person name="Darras S."/>
        </authorList>
    </citation>
    <scope>NUCLEOTIDE SEQUENCE [LARGE SCALE GENOMIC DNA]</scope>
</reference>
<evidence type="ECO:0000256" key="6">
    <source>
        <dbReference type="ARBA" id="ARBA00022837"/>
    </source>
</evidence>
<protein>
    <recommendedName>
        <fullName evidence="4">rhomboid protease</fullName>
        <ecNumber evidence="4">3.4.21.105</ecNumber>
    </recommendedName>
</protein>
<comment type="subcellular location">
    <subcellularLocation>
        <location evidence="2">Membrane</location>
        <topology evidence="2">Multi-pass membrane protein</topology>
    </subcellularLocation>
</comment>
<accession>A0ABP0H203</accession>